<keyword evidence="6 8" id="KW-0472">Membrane</keyword>
<evidence type="ECO:0000256" key="5">
    <source>
        <dbReference type="ARBA" id="ARBA00022989"/>
    </source>
</evidence>
<reference evidence="10" key="1">
    <citation type="submission" date="2025-08" db="UniProtKB">
        <authorList>
            <consortium name="RefSeq"/>
        </authorList>
    </citation>
    <scope>IDENTIFICATION</scope>
    <source>
        <tissue evidence="10">Testes</tissue>
    </source>
</reference>
<proteinExistence type="inferred from homology"/>
<dbReference type="GeneID" id="100369814"/>
<comment type="similarity">
    <text evidence="2">Belongs to the SMIM8 family.</text>
</comment>
<dbReference type="RefSeq" id="XP_002734389.1">
    <property type="nucleotide sequence ID" value="XM_002734343.2"/>
</dbReference>
<organism evidence="9 10">
    <name type="scientific">Saccoglossus kowalevskii</name>
    <name type="common">Acorn worm</name>
    <dbReference type="NCBI Taxonomy" id="10224"/>
    <lineage>
        <taxon>Eukaryota</taxon>
        <taxon>Metazoa</taxon>
        <taxon>Hemichordata</taxon>
        <taxon>Enteropneusta</taxon>
        <taxon>Harrimaniidae</taxon>
        <taxon>Saccoglossus</taxon>
    </lineage>
</organism>
<gene>
    <name evidence="10" type="primary">LOC100369814</name>
</gene>
<evidence type="ECO:0000256" key="3">
    <source>
        <dbReference type="ARBA" id="ARBA00014451"/>
    </source>
</evidence>
<evidence type="ECO:0000256" key="4">
    <source>
        <dbReference type="ARBA" id="ARBA00022692"/>
    </source>
</evidence>
<keyword evidence="9" id="KW-1185">Reference proteome</keyword>
<evidence type="ECO:0000256" key="2">
    <source>
        <dbReference type="ARBA" id="ARBA00009328"/>
    </source>
</evidence>
<evidence type="ECO:0000313" key="9">
    <source>
        <dbReference type="Proteomes" id="UP000694865"/>
    </source>
</evidence>
<dbReference type="InterPro" id="IPR026686">
    <property type="entry name" value="UPF0708"/>
</dbReference>
<feature type="compositionally biased region" description="Polar residues" evidence="7">
    <location>
        <begin position="8"/>
        <end position="19"/>
    </location>
</feature>
<keyword evidence="5 8" id="KW-1133">Transmembrane helix</keyword>
<comment type="subcellular location">
    <subcellularLocation>
        <location evidence="1">Membrane</location>
        <topology evidence="1">Single-pass membrane protein</topology>
    </subcellularLocation>
</comment>
<evidence type="ECO:0000313" key="10">
    <source>
        <dbReference type="RefSeq" id="XP_002734389.1"/>
    </source>
</evidence>
<dbReference type="PANTHER" id="PTHR14274:SF1">
    <property type="entry name" value="SMALL INTEGRAL MEMBRANE PROTEIN 8"/>
    <property type="match status" value="1"/>
</dbReference>
<protein>
    <recommendedName>
        <fullName evidence="3">Small integral membrane protein 8</fullName>
    </recommendedName>
</protein>
<evidence type="ECO:0000256" key="7">
    <source>
        <dbReference type="SAM" id="MobiDB-lite"/>
    </source>
</evidence>
<accession>A0ABM0GPD9</accession>
<dbReference type="PANTHER" id="PTHR14274">
    <property type="entry name" value="SMALL INTEGRAL MEMBRANE PROTEIN 8"/>
    <property type="match status" value="1"/>
</dbReference>
<evidence type="ECO:0000256" key="6">
    <source>
        <dbReference type="ARBA" id="ARBA00023136"/>
    </source>
</evidence>
<evidence type="ECO:0000256" key="8">
    <source>
        <dbReference type="SAM" id="Phobius"/>
    </source>
</evidence>
<sequence>MSKKDINTKGSANKTSQRTPAPGDGIRGVRTTSLFKAVNFELFVKPNKVVMIFGVVAITCCVSYIAYMNATAENRKMYEAYNVDGTTVTKYKKSKWD</sequence>
<feature type="transmembrane region" description="Helical" evidence="8">
    <location>
        <begin position="49"/>
        <end position="67"/>
    </location>
</feature>
<dbReference type="Pfam" id="PF14937">
    <property type="entry name" value="DUF4500"/>
    <property type="match status" value="1"/>
</dbReference>
<dbReference type="Proteomes" id="UP000694865">
    <property type="component" value="Unplaced"/>
</dbReference>
<name>A0ABM0GPD9_SACKO</name>
<evidence type="ECO:0000256" key="1">
    <source>
        <dbReference type="ARBA" id="ARBA00004167"/>
    </source>
</evidence>
<keyword evidence="4 8" id="KW-0812">Transmembrane</keyword>
<feature type="region of interest" description="Disordered" evidence="7">
    <location>
        <begin position="1"/>
        <end position="28"/>
    </location>
</feature>